<evidence type="ECO:0000313" key="4">
    <source>
        <dbReference type="Proteomes" id="UP000708148"/>
    </source>
</evidence>
<dbReference type="EMBL" id="CAJHUC010002185">
    <property type="protein sequence ID" value="CAD7703365.1"/>
    <property type="molecule type" value="Genomic_DNA"/>
</dbReference>
<feature type="region of interest" description="Disordered" evidence="1">
    <location>
        <begin position="499"/>
        <end position="523"/>
    </location>
</feature>
<reference evidence="3" key="1">
    <citation type="submission" date="2020-12" db="EMBL/GenBank/DDBJ databases">
        <authorList>
            <person name="Iha C."/>
        </authorList>
    </citation>
    <scope>NUCLEOTIDE SEQUENCE</scope>
</reference>
<dbReference type="GO" id="GO:0004722">
    <property type="term" value="F:protein serine/threonine phosphatase activity"/>
    <property type="evidence" value="ECO:0007669"/>
    <property type="project" value="InterPro"/>
</dbReference>
<feature type="region of interest" description="Disordered" evidence="1">
    <location>
        <begin position="286"/>
        <end position="427"/>
    </location>
</feature>
<organism evidence="3 4">
    <name type="scientific">Ostreobium quekettii</name>
    <dbReference type="NCBI Taxonomy" id="121088"/>
    <lineage>
        <taxon>Eukaryota</taxon>
        <taxon>Viridiplantae</taxon>
        <taxon>Chlorophyta</taxon>
        <taxon>core chlorophytes</taxon>
        <taxon>Ulvophyceae</taxon>
        <taxon>TCBD clade</taxon>
        <taxon>Bryopsidales</taxon>
        <taxon>Ostreobineae</taxon>
        <taxon>Ostreobiaceae</taxon>
        <taxon>Ostreobium</taxon>
    </lineage>
</organism>
<dbReference type="Pfam" id="PF00481">
    <property type="entry name" value="PP2C"/>
    <property type="match status" value="1"/>
</dbReference>
<proteinExistence type="predicted"/>
<feature type="compositionally biased region" description="Low complexity" evidence="1">
    <location>
        <begin position="398"/>
        <end position="407"/>
    </location>
</feature>
<dbReference type="InterPro" id="IPR001932">
    <property type="entry name" value="PPM-type_phosphatase-like_dom"/>
</dbReference>
<dbReference type="Proteomes" id="UP000708148">
    <property type="component" value="Unassembled WGS sequence"/>
</dbReference>
<gene>
    <name evidence="3" type="ORF">OSTQU699_LOCUS8722</name>
</gene>
<dbReference type="Gene3D" id="3.60.40.10">
    <property type="entry name" value="PPM-type phosphatase domain"/>
    <property type="match status" value="1"/>
</dbReference>
<feature type="non-terminal residue" evidence="3">
    <location>
        <position position="1"/>
    </location>
</feature>
<keyword evidence="4" id="KW-1185">Reference proteome</keyword>
<name>A0A8S1JCV4_9CHLO</name>
<feature type="region of interest" description="Disordered" evidence="1">
    <location>
        <begin position="645"/>
        <end position="687"/>
    </location>
</feature>
<evidence type="ECO:0000313" key="3">
    <source>
        <dbReference type="EMBL" id="CAD7703365.1"/>
    </source>
</evidence>
<evidence type="ECO:0000259" key="2">
    <source>
        <dbReference type="PROSITE" id="PS51746"/>
    </source>
</evidence>
<protein>
    <recommendedName>
        <fullName evidence="2">PPM-type phosphatase domain-containing protein</fullName>
    </recommendedName>
</protein>
<comment type="caution">
    <text evidence="3">The sequence shown here is derived from an EMBL/GenBank/DDBJ whole genome shotgun (WGS) entry which is preliminary data.</text>
</comment>
<dbReference type="InterPro" id="IPR036457">
    <property type="entry name" value="PPM-type-like_dom_sf"/>
</dbReference>
<dbReference type="CDD" id="cd00143">
    <property type="entry name" value="PP2Cc"/>
    <property type="match status" value="1"/>
</dbReference>
<accession>A0A8S1JCV4</accession>
<feature type="domain" description="PPM-type phosphatase" evidence="2">
    <location>
        <begin position="1"/>
        <end position="206"/>
    </location>
</feature>
<dbReference type="AlphaFoldDB" id="A0A8S1JCV4"/>
<evidence type="ECO:0000256" key="1">
    <source>
        <dbReference type="SAM" id="MobiDB-lite"/>
    </source>
</evidence>
<dbReference type="InterPro" id="IPR015655">
    <property type="entry name" value="PP2C"/>
</dbReference>
<feature type="region of interest" description="Disordered" evidence="1">
    <location>
        <begin position="588"/>
        <end position="609"/>
    </location>
</feature>
<dbReference type="SUPFAM" id="SSF81606">
    <property type="entry name" value="PP2C-like"/>
    <property type="match status" value="1"/>
</dbReference>
<sequence length="687" mass="71975">FEEFALKVRTALVNAFVKIGERFIVEFSEDKSGTTMTVTLLCGRLLTVANVGDADTVVDTGTDAFLATVNHSIQSNEAERKRLVAAGVLLAAMSEDIAGPAKPGEQGLGPVRCWPGGLKVSRSIGDVEAGEHVLPCPHICQITLPKSGARLLMGSSGLWDLIHWRKATQITRRTAINAAASKVVDTALLLNKGTVHLDTSAVVIDAMSQSWVEFPVLVKHKATEMRSKYLCGLPVCQFRPKRMGPCFLEEPGDGPQIVAQIDGRLLVKMSGSQSLKDSFSSLTEITRAFDGPGGSPGHSRGPPDQGAGRRSAGYSLSERKGASARRESQEGLKRAFSQSENGMKRAFSQPENGLKRAFSQGEGGLDSRQALHKRRASGCAEASKPRPRRFQPLDSMPASAEGGCSSRGEGEGSAWPDGSTSRSGGWRRVEEEACALGLKRSASARGPIDAAPAWALGPPPAQVMQSCDSGQLAERMSALWLHSSAEAVGPAGAGWAPAGPICGPAGPQPGPDYRPAGPGPNLPLAVDPRTLASAEAPGPCRPSSALTLLNPALTPLTTAFAALTPVEDSGPAGRTVPFTMACADMDEARGEWSGGPPGPGDQSWARGPGSRQTFRELLLRGSDPLGGDGGCRSSQGARCASGWMAWDGGPAGLAPMGPGARWSSRTSFAEENRREGETGSRLANSQH</sequence>
<feature type="compositionally biased region" description="Basic and acidic residues" evidence="1">
    <location>
        <begin position="317"/>
        <end position="333"/>
    </location>
</feature>
<feature type="compositionally biased region" description="Basic and acidic residues" evidence="1">
    <location>
        <begin position="668"/>
        <end position="678"/>
    </location>
</feature>
<dbReference type="PANTHER" id="PTHR47992">
    <property type="entry name" value="PROTEIN PHOSPHATASE"/>
    <property type="match status" value="1"/>
</dbReference>
<feature type="compositionally biased region" description="Pro residues" evidence="1">
    <location>
        <begin position="506"/>
        <end position="521"/>
    </location>
</feature>
<dbReference type="PROSITE" id="PS51746">
    <property type="entry name" value="PPM_2"/>
    <property type="match status" value="1"/>
</dbReference>